<dbReference type="GO" id="GO:0022627">
    <property type="term" value="C:cytosolic small ribosomal subunit"/>
    <property type="evidence" value="ECO:0007669"/>
    <property type="project" value="TreeGrafter"/>
</dbReference>
<comment type="similarity">
    <text evidence="1 4">Belongs to the eukaryotic ribosomal protein eS7 family.</text>
</comment>
<dbReference type="Proteomes" id="UP001259832">
    <property type="component" value="Unassembled WGS sequence"/>
</dbReference>
<dbReference type="InterPro" id="IPR000554">
    <property type="entry name" value="Ribosomal_eS7"/>
</dbReference>
<dbReference type="PANTHER" id="PTHR11278">
    <property type="entry name" value="40S RIBOSOMAL PROTEIN S7"/>
    <property type="match status" value="1"/>
</dbReference>
<keyword evidence="2 4" id="KW-0689">Ribosomal protein</keyword>
<protein>
    <recommendedName>
        <fullName evidence="4">40S ribosomal protein S7</fullName>
    </recommendedName>
</protein>
<dbReference type="GO" id="GO:0006364">
    <property type="term" value="P:rRNA processing"/>
    <property type="evidence" value="ECO:0007669"/>
    <property type="project" value="TreeGrafter"/>
</dbReference>
<dbReference type="PANTHER" id="PTHR11278:SF0">
    <property type="entry name" value="SMALL RIBOSOMAL SUBUNIT PROTEIN ES7"/>
    <property type="match status" value="1"/>
</dbReference>
<evidence type="ECO:0000313" key="5">
    <source>
        <dbReference type="EMBL" id="KAK1929142.1"/>
    </source>
</evidence>
<dbReference type="GO" id="GO:0032040">
    <property type="term" value="C:small-subunit processome"/>
    <property type="evidence" value="ECO:0007669"/>
    <property type="project" value="TreeGrafter"/>
</dbReference>
<dbReference type="GO" id="GO:0003735">
    <property type="term" value="F:structural constituent of ribosome"/>
    <property type="evidence" value="ECO:0007669"/>
    <property type="project" value="InterPro"/>
</dbReference>
<accession>A0AAD9G095</accession>
<gene>
    <name evidence="5" type="ORF">P3T76_015435</name>
</gene>
<dbReference type="GO" id="GO:0006412">
    <property type="term" value="P:translation"/>
    <property type="evidence" value="ECO:0007669"/>
    <property type="project" value="InterPro"/>
</dbReference>
<evidence type="ECO:0000313" key="6">
    <source>
        <dbReference type="Proteomes" id="UP001259832"/>
    </source>
</evidence>
<dbReference type="GO" id="GO:0042274">
    <property type="term" value="P:ribosomal small subunit biogenesis"/>
    <property type="evidence" value="ECO:0007669"/>
    <property type="project" value="TreeGrafter"/>
</dbReference>
<comment type="caution">
    <text evidence="5">The sequence shown here is derived from an EMBL/GenBank/DDBJ whole genome shotgun (WGS) entry which is preliminary data.</text>
</comment>
<sequence>MLPDLVFPTEIVGKRTRCRLDGSKLLKVHLDPKDQVNVETKLDTFATVYKKLTNKDVVFEFPVLE</sequence>
<evidence type="ECO:0000256" key="4">
    <source>
        <dbReference type="RuleBase" id="RU364105"/>
    </source>
</evidence>
<evidence type="ECO:0000256" key="1">
    <source>
        <dbReference type="ARBA" id="ARBA00007820"/>
    </source>
</evidence>
<reference evidence="5" key="1">
    <citation type="submission" date="2023-08" db="EMBL/GenBank/DDBJ databases">
        <title>Reference Genome Resource for the Citrus Pathogen Phytophthora citrophthora.</title>
        <authorList>
            <person name="Moller H."/>
            <person name="Coetzee B."/>
            <person name="Rose L.J."/>
            <person name="Van Niekerk J.M."/>
        </authorList>
    </citation>
    <scope>NUCLEOTIDE SEQUENCE</scope>
    <source>
        <strain evidence="5">STE-U-9442</strain>
    </source>
</reference>
<dbReference type="Pfam" id="PF01251">
    <property type="entry name" value="Ribosomal_S7e"/>
    <property type="match status" value="1"/>
</dbReference>
<dbReference type="GO" id="GO:0030686">
    <property type="term" value="C:90S preribosome"/>
    <property type="evidence" value="ECO:0007669"/>
    <property type="project" value="TreeGrafter"/>
</dbReference>
<evidence type="ECO:0000256" key="2">
    <source>
        <dbReference type="ARBA" id="ARBA00022980"/>
    </source>
</evidence>
<keyword evidence="3 4" id="KW-0687">Ribonucleoprotein</keyword>
<evidence type="ECO:0000256" key="3">
    <source>
        <dbReference type="ARBA" id="ARBA00023274"/>
    </source>
</evidence>
<proteinExistence type="inferred from homology"/>
<keyword evidence="6" id="KW-1185">Reference proteome</keyword>
<name>A0AAD9G095_9STRA</name>
<organism evidence="5 6">
    <name type="scientific">Phytophthora citrophthora</name>
    <dbReference type="NCBI Taxonomy" id="4793"/>
    <lineage>
        <taxon>Eukaryota</taxon>
        <taxon>Sar</taxon>
        <taxon>Stramenopiles</taxon>
        <taxon>Oomycota</taxon>
        <taxon>Peronosporomycetes</taxon>
        <taxon>Peronosporales</taxon>
        <taxon>Peronosporaceae</taxon>
        <taxon>Phytophthora</taxon>
    </lineage>
</organism>
<dbReference type="AlphaFoldDB" id="A0AAD9G095"/>
<dbReference type="EMBL" id="JASMQC010000052">
    <property type="protein sequence ID" value="KAK1929142.1"/>
    <property type="molecule type" value="Genomic_DNA"/>
</dbReference>